<evidence type="ECO:0000313" key="2">
    <source>
        <dbReference type="EMBL" id="KAK4221348.1"/>
    </source>
</evidence>
<evidence type="ECO:0000313" key="3">
    <source>
        <dbReference type="Proteomes" id="UP001301958"/>
    </source>
</evidence>
<organism evidence="2 3">
    <name type="scientific">Podospora fimiseda</name>
    <dbReference type="NCBI Taxonomy" id="252190"/>
    <lineage>
        <taxon>Eukaryota</taxon>
        <taxon>Fungi</taxon>
        <taxon>Dikarya</taxon>
        <taxon>Ascomycota</taxon>
        <taxon>Pezizomycotina</taxon>
        <taxon>Sordariomycetes</taxon>
        <taxon>Sordariomycetidae</taxon>
        <taxon>Sordariales</taxon>
        <taxon>Podosporaceae</taxon>
        <taxon>Podospora</taxon>
    </lineage>
</organism>
<comment type="caution">
    <text evidence="2">The sequence shown here is derived from an EMBL/GenBank/DDBJ whole genome shotgun (WGS) entry which is preliminary data.</text>
</comment>
<name>A0AAN7BEU2_9PEZI</name>
<feature type="non-terminal residue" evidence="2">
    <location>
        <position position="1"/>
    </location>
</feature>
<gene>
    <name evidence="2" type="ORF">QBC38DRAFT_348147</name>
</gene>
<accession>A0AAN7BEU2</accession>
<dbReference type="AlphaFoldDB" id="A0AAN7BEU2"/>
<reference evidence="2" key="1">
    <citation type="journal article" date="2023" name="Mol. Phylogenet. Evol.">
        <title>Genome-scale phylogeny and comparative genomics of the fungal order Sordariales.</title>
        <authorList>
            <person name="Hensen N."/>
            <person name="Bonometti L."/>
            <person name="Westerberg I."/>
            <person name="Brannstrom I.O."/>
            <person name="Guillou S."/>
            <person name="Cros-Aarteil S."/>
            <person name="Calhoun S."/>
            <person name="Haridas S."/>
            <person name="Kuo A."/>
            <person name="Mondo S."/>
            <person name="Pangilinan J."/>
            <person name="Riley R."/>
            <person name="LaButti K."/>
            <person name="Andreopoulos B."/>
            <person name="Lipzen A."/>
            <person name="Chen C."/>
            <person name="Yan M."/>
            <person name="Daum C."/>
            <person name="Ng V."/>
            <person name="Clum A."/>
            <person name="Steindorff A."/>
            <person name="Ohm R.A."/>
            <person name="Martin F."/>
            <person name="Silar P."/>
            <person name="Natvig D.O."/>
            <person name="Lalanne C."/>
            <person name="Gautier V."/>
            <person name="Ament-Velasquez S.L."/>
            <person name="Kruys A."/>
            <person name="Hutchinson M.I."/>
            <person name="Powell A.J."/>
            <person name="Barry K."/>
            <person name="Miller A.N."/>
            <person name="Grigoriev I.V."/>
            <person name="Debuchy R."/>
            <person name="Gladieux P."/>
            <person name="Hiltunen Thoren M."/>
            <person name="Johannesson H."/>
        </authorList>
    </citation>
    <scope>NUCLEOTIDE SEQUENCE</scope>
    <source>
        <strain evidence="2">CBS 990.96</strain>
    </source>
</reference>
<protein>
    <submittedName>
        <fullName evidence="2">Uncharacterized protein</fullName>
    </submittedName>
</protein>
<keyword evidence="1" id="KW-0175">Coiled coil</keyword>
<feature type="non-terminal residue" evidence="2">
    <location>
        <position position="50"/>
    </location>
</feature>
<keyword evidence="3" id="KW-1185">Reference proteome</keyword>
<proteinExistence type="predicted"/>
<sequence>EGLGAAASVIAVIELTAKLISLCLEYSSAVENAKANIERLRKDTEILKLT</sequence>
<reference evidence="2" key="2">
    <citation type="submission" date="2023-05" db="EMBL/GenBank/DDBJ databases">
        <authorList>
            <consortium name="Lawrence Berkeley National Laboratory"/>
            <person name="Steindorff A."/>
            <person name="Hensen N."/>
            <person name="Bonometti L."/>
            <person name="Westerberg I."/>
            <person name="Brannstrom I.O."/>
            <person name="Guillou S."/>
            <person name="Cros-Aarteil S."/>
            <person name="Calhoun S."/>
            <person name="Haridas S."/>
            <person name="Kuo A."/>
            <person name="Mondo S."/>
            <person name="Pangilinan J."/>
            <person name="Riley R."/>
            <person name="Labutti K."/>
            <person name="Andreopoulos B."/>
            <person name="Lipzen A."/>
            <person name="Chen C."/>
            <person name="Yanf M."/>
            <person name="Daum C."/>
            <person name="Ng V."/>
            <person name="Clum A."/>
            <person name="Ohm R."/>
            <person name="Martin F."/>
            <person name="Silar P."/>
            <person name="Natvig D."/>
            <person name="Lalanne C."/>
            <person name="Gautier V."/>
            <person name="Ament-Velasquez S.L."/>
            <person name="Kruys A."/>
            <person name="Hutchinson M.I."/>
            <person name="Powell A.J."/>
            <person name="Barry K."/>
            <person name="Miller A.N."/>
            <person name="Grigoriev I.V."/>
            <person name="Debuchy R."/>
            <person name="Gladieux P."/>
            <person name="Thoren M.H."/>
            <person name="Johannesson H."/>
        </authorList>
    </citation>
    <scope>NUCLEOTIDE SEQUENCE</scope>
    <source>
        <strain evidence="2">CBS 990.96</strain>
    </source>
</reference>
<evidence type="ECO:0000256" key="1">
    <source>
        <dbReference type="SAM" id="Coils"/>
    </source>
</evidence>
<dbReference type="Proteomes" id="UP001301958">
    <property type="component" value="Unassembled WGS sequence"/>
</dbReference>
<feature type="coiled-coil region" evidence="1">
    <location>
        <begin position="23"/>
        <end position="50"/>
    </location>
</feature>
<dbReference type="EMBL" id="MU865557">
    <property type="protein sequence ID" value="KAK4221348.1"/>
    <property type="molecule type" value="Genomic_DNA"/>
</dbReference>